<protein>
    <recommendedName>
        <fullName evidence="1">PD-(D/E)XK endonuclease-like domain-containing protein</fullName>
    </recommendedName>
</protein>
<sequence>MADLPRFYSNSASSTYEQCPRRWKHKYVDKLPDPPGQAAVLGTFAHTVLERLCQEPPRVRTVERARTLASETWKTTRTLDEFRALDLDDQELREFRWKAWRSIEGLWSLEDPSQVVVEATERRVTADLAGVPFVGYVDRLDRSDDGLTITDYKTGRLPRAPDRPRSLGQVLLYAAAVENETGERPSRARLLYLGNEVLETDVSADLLGAETGRLADSWSRLGRDCTEGEFATRPGPLCGWCPFVTRCPDGEQEVRSRIGAGRMRDDAPARKALGI</sequence>
<dbReference type="InterPro" id="IPR011335">
    <property type="entry name" value="Restrct_endonuc-II-like"/>
</dbReference>
<dbReference type="SUPFAM" id="SSF52980">
    <property type="entry name" value="Restriction endonuclease-like"/>
    <property type="match status" value="1"/>
</dbReference>
<name>A0A381TEK8_9ZZZZ</name>
<dbReference type="Pfam" id="PF12705">
    <property type="entry name" value="PDDEXK_1"/>
    <property type="match status" value="1"/>
</dbReference>
<evidence type="ECO:0000259" key="1">
    <source>
        <dbReference type="Pfam" id="PF12705"/>
    </source>
</evidence>
<reference evidence="2" key="1">
    <citation type="submission" date="2018-05" db="EMBL/GenBank/DDBJ databases">
        <authorList>
            <person name="Lanie J.A."/>
            <person name="Ng W.-L."/>
            <person name="Kazmierczak K.M."/>
            <person name="Andrzejewski T.M."/>
            <person name="Davidsen T.M."/>
            <person name="Wayne K.J."/>
            <person name="Tettelin H."/>
            <person name="Glass J.I."/>
            <person name="Rusch D."/>
            <person name="Podicherti R."/>
            <person name="Tsui H.-C.T."/>
            <person name="Winkler M.E."/>
        </authorList>
    </citation>
    <scope>NUCLEOTIDE SEQUENCE</scope>
</reference>
<accession>A0A381TEK8</accession>
<dbReference type="InterPro" id="IPR011604">
    <property type="entry name" value="PDDEXK-like_dom_sf"/>
</dbReference>
<dbReference type="InterPro" id="IPR038726">
    <property type="entry name" value="PDDEXK_AddAB-type"/>
</dbReference>
<feature type="domain" description="PD-(D/E)XK endonuclease-like" evidence="1">
    <location>
        <begin position="9"/>
        <end position="248"/>
    </location>
</feature>
<dbReference type="EMBL" id="UINC01004281">
    <property type="protein sequence ID" value="SVA13167.1"/>
    <property type="molecule type" value="Genomic_DNA"/>
</dbReference>
<dbReference type="AlphaFoldDB" id="A0A381TEK8"/>
<organism evidence="2">
    <name type="scientific">marine metagenome</name>
    <dbReference type="NCBI Taxonomy" id="408172"/>
    <lineage>
        <taxon>unclassified sequences</taxon>
        <taxon>metagenomes</taxon>
        <taxon>ecological metagenomes</taxon>
    </lineage>
</organism>
<dbReference type="Gene3D" id="3.90.320.10">
    <property type="match status" value="1"/>
</dbReference>
<proteinExistence type="predicted"/>
<gene>
    <name evidence="2" type="ORF">METZ01_LOCUS66021</name>
</gene>
<evidence type="ECO:0000313" key="2">
    <source>
        <dbReference type="EMBL" id="SVA13167.1"/>
    </source>
</evidence>